<dbReference type="GeneID" id="35382114"/>
<keyword evidence="2" id="KW-1185">Reference proteome</keyword>
<dbReference type="EMBL" id="LT906555">
    <property type="protein sequence ID" value="SNW62241.1"/>
    <property type="molecule type" value="Genomic_DNA"/>
</dbReference>
<dbReference type="RefSeq" id="YP_009448543.1">
    <property type="nucleotide sequence ID" value="NC_036594.1"/>
</dbReference>
<reference evidence="1" key="1">
    <citation type="submission" date="2017-08" db="EMBL/GenBank/DDBJ databases">
        <authorList>
            <consortium name="Urmite Genomes"/>
        </authorList>
    </citation>
    <scope>NUCLEOTIDE SEQUENCE [LARGE SCALE GENOMIC DNA]</scope>
    <source>
        <strain evidence="1">IHUMI-LCC2</strain>
    </source>
</reference>
<dbReference type="KEGG" id="vg:35382114"/>
<name>A0A2I2L405_9VIRU</name>
<sequence length="92" mass="10706">MDSEDKYIKKLYNILYSNPNKLFYMKIILEDESLSDEDVMKLISQSSLKLRHILKFDDEKINVTAEGTGSNFLNLIDNKVVNSIYPVKTMQI</sequence>
<accession>A0A2I2L405</accession>
<evidence type="ECO:0000313" key="1">
    <source>
        <dbReference type="EMBL" id="SNW62241.1"/>
    </source>
</evidence>
<dbReference type="Proteomes" id="UP000236316">
    <property type="component" value="Segment"/>
</dbReference>
<evidence type="ECO:0000313" key="2">
    <source>
        <dbReference type="Proteomes" id="UP000236316"/>
    </source>
</evidence>
<proteinExistence type="predicted"/>
<organism evidence="1">
    <name type="scientific">Orpheovirus IHUMI-LCC2</name>
    <dbReference type="NCBI Taxonomy" id="2023057"/>
    <lineage>
        <taxon>Viruses</taxon>
        <taxon>Varidnaviria</taxon>
        <taxon>Bamfordvirae</taxon>
        <taxon>Nucleocytoviricota</taxon>
        <taxon>Megaviricetes</taxon>
        <taxon>Pimascovirales</taxon>
        <taxon>Ocovirineae</taxon>
        <taxon>Orpheoviridae</taxon>
        <taxon>Alphaorpheovirus</taxon>
        <taxon>Alphaorpheovirus massiliense</taxon>
    </lineage>
</organism>
<protein>
    <submittedName>
        <fullName evidence="1">Uncharacterized protein</fullName>
    </submittedName>
</protein>
<gene>
    <name evidence="1" type="ORF">ORPV_337</name>
</gene>